<dbReference type="Gene3D" id="3.60.10.10">
    <property type="entry name" value="Endonuclease/exonuclease/phosphatase"/>
    <property type="match status" value="1"/>
</dbReference>
<name>A0A1H2B1L0_9ACTN</name>
<feature type="domain" description="Endonuclease/exonuclease/phosphatase" evidence="2">
    <location>
        <begin position="29"/>
        <end position="278"/>
    </location>
</feature>
<dbReference type="GO" id="GO:0004519">
    <property type="term" value="F:endonuclease activity"/>
    <property type="evidence" value="ECO:0007669"/>
    <property type="project" value="UniProtKB-KW"/>
</dbReference>
<dbReference type="InterPro" id="IPR005135">
    <property type="entry name" value="Endo/exonuclease/phosphatase"/>
</dbReference>
<dbReference type="STRING" id="113562.SAMN04489716_4259"/>
<sequence>MAAIAIVITPMAMAIPASAATNQTVTVWQWNVSGYVMNDGSTTNGMVDGLVASILNRDADLVALNEICWDQYKEVQARLAAAGWPLTSNYSRFESALNVCGGFGNAIFSRRPLGTADRISLTVDPQDNGEVRSLLCAPVDSTRLRFCATHLTPYSMVNTQLNEVRAQLEAWDDAGDTVIIAGDFNTEPHYDRLNSWYAASANTTINPGNWGRFRELDDTDPVCLGYGEGTTNKTDNGKCGLGSKIDMIFIPESRFANNSRFGDSLAISQACGGACSDHRVYYGTATVTVG</sequence>
<keyword evidence="1" id="KW-0732">Signal</keyword>
<dbReference type="EMBL" id="LT629758">
    <property type="protein sequence ID" value="SDT51962.1"/>
    <property type="molecule type" value="Genomic_DNA"/>
</dbReference>
<dbReference type="Pfam" id="PF03372">
    <property type="entry name" value="Exo_endo_phos"/>
    <property type="match status" value="1"/>
</dbReference>
<keyword evidence="3" id="KW-0255">Endonuclease</keyword>
<dbReference type="OrthoDB" id="3531939at2"/>
<feature type="signal peptide" evidence="1">
    <location>
        <begin position="1"/>
        <end position="19"/>
    </location>
</feature>
<evidence type="ECO:0000256" key="1">
    <source>
        <dbReference type="SAM" id="SignalP"/>
    </source>
</evidence>
<protein>
    <submittedName>
        <fullName evidence="3">Endonuclease/Exonuclease/phosphatase family protein</fullName>
    </submittedName>
</protein>
<reference evidence="3 4" key="1">
    <citation type="submission" date="2016-10" db="EMBL/GenBank/DDBJ databases">
        <authorList>
            <person name="de Groot N.N."/>
        </authorList>
    </citation>
    <scope>NUCLEOTIDE SEQUENCE [LARGE SCALE GENOMIC DNA]</scope>
    <source>
        <strain evidence="3 4">DSM 43941</strain>
    </source>
</reference>
<dbReference type="SUPFAM" id="SSF56219">
    <property type="entry name" value="DNase I-like"/>
    <property type="match status" value="1"/>
</dbReference>
<dbReference type="InterPro" id="IPR036691">
    <property type="entry name" value="Endo/exonu/phosph_ase_sf"/>
</dbReference>
<keyword evidence="3" id="KW-0378">Hydrolase</keyword>
<keyword evidence="3" id="KW-0269">Exonuclease</keyword>
<dbReference type="GO" id="GO:0004527">
    <property type="term" value="F:exonuclease activity"/>
    <property type="evidence" value="ECO:0007669"/>
    <property type="project" value="UniProtKB-KW"/>
</dbReference>
<keyword evidence="4" id="KW-1185">Reference proteome</keyword>
<evidence type="ECO:0000313" key="3">
    <source>
        <dbReference type="EMBL" id="SDT51962.1"/>
    </source>
</evidence>
<evidence type="ECO:0000313" key="4">
    <source>
        <dbReference type="Proteomes" id="UP000198688"/>
    </source>
</evidence>
<organism evidence="3 4">
    <name type="scientific">Actinoplanes derwentensis</name>
    <dbReference type="NCBI Taxonomy" id="113562"/>
    <lineage>
        <taxon>Bacteria</taxon>
        <taxon>Bacillati</taxon>
        <taxon>Actinomycetota</taxon>
        <taxon>Actinomycetes</taxon>
        <taxon>Micromonosporales</taxon>
        <taxon>Micromonosporaceae</taxon>
        <taxon>Actinoplanes</taxon>
    </lineage>
</organism>
<feature type="chain" id="PRO_5009269430" evidence="1">
    <location>
        <begin position="20"/>
        <end position="290"/>
    </location>
</feature>
<evidence type="ECO:0000259" key="2">
    <source>
        <dbReference type="Pfam" id="PF03372"/>
    </source>
</evidence>
<proteinExistence type="predicted"/>
<dbReference type="AlphaFoldDB" id="A0A1H2B1L0"/>
<keyword evidence="3" id="KW-0540">Nuclease</keyword>
<dbReference type="Proteomes" id="UP000198688">
    <property type="component" value="Chromosome I"/>
</dbReference>
<gene>
    <name evidence="3" type="ORF">SAMN04489716_4259</name>
</gene>
<accession>A0A1H2B1L0</accession>